<evidence type="ECO:0000313" key="1">
    <source>
        <dbReference type="EMBL" id="CZS94296.1"/>
    </source>
</evidence>
<accession>A0A1E1K888</accession>
<gene>
    <name evidence="1" type="ORF">RCO7_10327</name>
</gene>
<reference evidence="2" key="1">
    <citation type="submission" date="2016-03" db="EMBL/GenBank/DDBJ databases">
        <authorList>
            <person name="Ploux O."/>
        </authorList>
    </citation>
    <scope>NUCLEOTIDE SEQUENCE [LARGE SCALE GENOMIC DNA]</scope>
    <source>
        <strain evidence="2">UK7</strain>
    </source>
</reference>
<dbReference type="InParanoid" id="A0A1E1K888"/>
<organism evidence="1 2">
    <name type="scientific">Rhynchosporium graminicola</name>
    <dbReference type="NCBI Taxonomy" id="2792576"/>
    <lineage>
        <taxon>Eukaryota</taxon>
        <taxon>Fungi</taxon>
        <taxon>Dikarya</taxon>
        <taxon>Ascomycota</taxon>
        <taxon>Pezizomycotina</taxon>
        <taxon>Leotiomycetes</taxon>
        <taxon>Helotiales</taxon>
        <taxon>Ploettnerulaceae</taxon>
        <taxon>Rhynchosporium</taxon>
    </lineage>
</organism>
<dbReference type="Proteomes" id="UP000178129">
    <property type="component" value="Unassembled WGS sequence"/>
</dbReference>
<dbReference type="EMBL" id="FJUW01000008">
    <property type="protein sequence ID" value="CZS94296.1"/>
    <property type="molecule type" value="Genomic_DNA"/>
</dbReference>
<keyword evidence="2" id="KW-1185">Reference proteome</keyword>
<evidence type="ECO:0000313" key="2">
    <source>
        <dbReference type="Proteomes" id="UP000178129"/>
    </source>
</evidence>
<dbReference type="AlphaFoldDB" id="A0A1E1K888"/>
<dbReference type="STRING" id="914237.A0A1E1K888"/>
<comment type="caution">
    <text evidence="1">The sequence shown here is derived from an EMBL/GenBank/DDBJ whole genome shotgun (WGS) entry which is preliminary data.</text>
</comment>
<sequence>MALTRRACGLPSRAVEECLDGLTHIQLLLKYRFDKLDILKDAYEEVEKELRNPLARWIFSTSVQSTGGSTCPSDTFAPILHPIKEIFENRELPLISVLRRLKILGVLHQDILNGLNPRWEGLREEDFSFLENVTTRTPQELARLLMEKDLSYSQKLYPNDFLDPAELRTESP</sequence>
<protein>
    <submittedName>
        <fullName evidence="1">Uncharacterized protein</fullName>
    </submittedName>
</protein>
<name>A0A1E1K888_9HELO</name>
<proteinExistence type="predicted"/>